<organism evidence="1 2">
    <name type="scientific">Pleurodeles waltl</name>
    <name type="common">Iberian ribbed newt</name>
    <dbReference type="NCBI Taxonomy" id="8319"/>
    <lineage>
        <taxon>Eukaryota</taxon>
        <taxon>Metazoa</taxon>
        <taxon>Chordata</taxon>
        <taxon>Craniata</taxon>
        <taxon>Vertebrata</taxon>
        <taxon>Euteleostomi</taxon>
        <taxon>Amphibia</taxon>
        <taxon>Batrachia</taxon>
        <taxon>Caudata</taxon>
        <taxon>Salamandroidea</taxon>
        <taxon>Salamandridae</taxon>
        <taxon>Pleurodelinae</taxon>
        <taxon>Pleurodeles</taxon>
    </lineage>
</organism>
<accession>A0AAV7W7F1</accession>
<gene>
    <name evidence="1" type="ORF">NDU88_003434</name>
</gene>
<name>A0AAV7W7F1_PLEWA</name>
<protein>
    <submittedName>
        <fullName evidence="1">Uncharacterized protein</fullName>
    </submittedName>
</protein>
<comment type="caution">
    <text evidence="1">The sequence shown here is derived from an EMBL/GenBank/DDBJ whole genome shotgun (WGS) entry which is preliminary data.</text>
</comment>
<reference evidence="1" key="1">
    <citation type="journal article" date="2022" name="bioRxiv">
        <title>Sequencing and chromosome-scale assembly of the giantPleurodeles waltlgenome.</title>
        <authorList>
            <person name="Brown T."/>
            <person name="Elewa A."/>
            <person name="Iarovenko S."/>
            <person name="Subramanian E."/>
            <person name="Araus A.J."/>
            <person name="Petzold A."/>
            <person name="Susuki M."/>
            <person name="Suzuki K.-i.T."/>
            <person name="Hayashi T."/>
            <person name="Toyoda A."/>
            <person name="Oliveira C."/>
            <person name="Osipova E."/>
            <person name="Leigh N.D."/>
            <person name="Simon A."/>
            <person name="Yun M.H."/>
        </authorList>
    </citation>
    <scope>NUCLEOTIDE SEQUENCE</scope>
    <source>
        <strain evidence="1">20211129_DDA</strain>
        <tissue evidence="1">Liver</tissue>
    </source>
</reference>
<evidence type="ECO:0000313" key="1">
    <source>
        <dbReference type="EMBL" id="KAJ1208044.1"/>
    </source>
</evidence>
<dbReference type="Gene3D" id="3.30.70.1820">
    <property type="entry name" value="L1 transposable element, RRM domain"/>
    <property type="match status" value="1"/>
</dbReference>
<sequence>MDMKILDLSTASTSIPGNIAHFQVTVTDLDQCLTTVEDHIATLPAQDMEMQFFLAKITDLEDRSQRDNVCFFGIPEHTDGSDVKGFLKNFLPEITGLAFSPPLEFQRAHRISPLHKANSGRPHPIIACFIRHEQPAKSSLRPELKARTP</sequence>
<evidence type="ECO:0000313" key="2">
    <source>
        <dbReference type="Proteomes" id="UP001066276"/>
    </source>
</evidence>
<keyword evidence="2" id="KW-1185">Reference proteome</keyword>
<dbReference type="EMBL" id="JANPWB010000002">
    <property type="protein sequence ID" value="KAJ1208044.1"/>
    <property type="molecule type" value="Genomic_DNA"/>
</dbReference>
<proteinExistence type="predicted"/>
<dbReference type="AlphaFoldDB" id="A0AAV7W7F1"/>
<dbReference type="Proteomes" id="UP001066276">
    <property type="component" value="Chromosome 1_2"/>
</dbReference>